<evidence type="ECO:0000313" key="4">
    <source>
        <dbReference type="Proteomes" id="UP001221519"/>
    </source>
</evidence>
<proteinExistence type="predicted"/>
<accession>A0AAX3MVV2</accession>
<organism evidence="1 3">
    <name type="scientific">Paenibacillus urinalis</name>
    <dbReference type="NCBI Taxonomy" id="521520"/>
    <lineage>
        <taxon>Bacteria</taxon>
        <taxon>Bacillati</taxon>
        <taxon>Bacillota</taxon>
        <taxon>Bacilli</taxon>
        <taxon>Bacillales</taxon>
        <taxon>Paenibacillaceae</taxon>
        <taxon>Paenibacillus</taxon>
    </lineage>
</organism>
<evidence type="ECO:0000313" key="3">
    <source>
        <dbReference type="Proteomes" id="UP001220962"/>
    </source>
</evidence>
<evidence type="ECO:0000313" key="1">
    <source>
        <dbReference type="EMBL" id="WDH80527.1"/>
    </source>
</evidence>
<dbReference type="RefSeq" id="WP_274337137.1">
    <property type="nucleotide sequence ID" value="NZ_CP118101.1"/>
</dbReference>
<dbReference type="AlphaFoldDB" id="A0AAX3MVV2"/>
<protein>
    <submittedName>
        <fullName evidence="1">Uncharacterized protein</fullName>
    </submittedName>
</protein>
<gene>
    <name evidence="1" type="ORF">PUW23_13235</name>
    <name evidence="2" type="ORF">PUW25_12900</name>
</gene>
<reference evidence="1 4" key="1">
    <citation type="submission" date="2023-02" db="EMBL/GenBank/DDBJ databases">
        <title>Pathogen: clinical or host-associated sample.</title>
        <authorList>
            <person name="Hergert J."/>
            <person name="Casey R."/>
            <person name="Wagner J."/>
            <person name="Young E.L."/>
            <person name="Oakeson K.F."/>
        </authorList>
    </citation>
    <scope>NUCLEOTIDE SEQUENCE</scope>
    <source>
        <strain evidence="2 4">2022CK-00829</strain>
        <strain evidence="1">2022CK-00830</strain>
    </source>
</reference>
<name>A0AAX3MVV2_9BACL</name>
<dbReference type="Proteomes" id="UP001220962">
    <property type="component" value="Chromosome"/>
</dbReference>
<dbReference type="EMBL" id="CP118108">
    <property type="protein sequence ID" value="WDI00212.1"/>
    <property type="molecule type" value="Genomic_DNA"/>
</dbReference>
<sequence>MNDTFFDHDPIGWSSSHLMASNNHFYVSVAPLETSTALKLASASISNKKERAELVEKANGAELTGELTWEGFNKFKVNYSVEWKTGDYSYRTGNIEIKLKRSGEKWIPYSYQYDESWGVVVP</sequence>
<keyword evidence="4" id="KW-1185">Reference proteome</keyword>
<dbReference type="EMBL" id="CP118101">
    <property type="protein sequence ID" value="WDH80527.1"/>
    <property type="molecule type" value="Genomic_DNA"/>
</dbReference>
<evidence type="ECO:0000313" key="2">
    <source>
        <dbReference type="EMBL" id="WDI00212.1"/>
    </source>
</evidence>
<dbReference type="Proteomes" id="UP001221519">
    <property type="component" value="Chromosome"/>
</dbReference>